<dbReference type="AlphaFoldDB" id="A0A368V8H9"/>
<dbReference type="NCBIfam" id="TIGR02727">
    <property type="entry name" value="MTHFS_bact"/>
    <property type="match status" value="1"/>
</dbReference>
<dbReference type="Gene3D" id="3.40.50.10420">
    <property type="entry name" value="NagB/RpiA/CoA transferase-like"/>
    <property type="match status" value="1"/>
</dbReference>
<dbReference type="InterPro" id="IPR003010">
    <property type="entry name" value="C-N_Hydrolase"/>
</dbReference>
<feature type="domain" description="CN hydrolase" evidence="2">
    <location>
        <begin position="7"/>
        <end position="240"/>
    </location>
</feature>
<name>A0A368V8H9_9BACT</name>
<dbReference type="InterPro" id="IPR036526">
    <property type="entry name" value="C-N_Hydrolase_sf"/>
</dbReference>
<evidence type="ECO:0000313" key="4">
    <source>
        <dbReference type="Proteomes" id="UP000252733"/>
    </source>
</evidence>
<accession>A0A368V8H9</accession>
<dbReference type="InterPro" id="IPR050345">
    <property type="entry name" value="Aliph_Amidase/BUP"/>
</dbReference>
<evidence type="ECO:0000313" key="3">
    <source>
        <dbReference type="EMBL" id="RCW36620.1"/>
    </source>
</evidence>
<dbReference type="Gene3D" id="3.60.110.10">
    <property type="entry name" value="Carbon-nitrogen hydrolase"/>
    <property type="match status" value="1"/>
</dbReference>
<dbReference type="PANTHER" id="PTHR43674:SF2">
    <property type="entry name" value="BETA-UREIDOPROPIONASE"/>
    <property type="match status" value="1"/>
</dbReference>
<dbReference type="SUPFAM" id="SSF100950">
    <property type="entry name" value="NagB/RpiA/CoA transferase-like"/>
    <property type="match status" value="1"/>
</dbReference>
<dbReference type="InterPro" id="IPR037171">
    <property type="entry name" value="NagB/RpiA_transferase-like"/>
</dbReference>
<dbReference type="InterPro" id="IPR002698">
    <property type="entry name" value="FTHF_cligase"/>
</dbReference>
<sequence length="456" mass="51807">MEKKSSVEIGILQFAPVPGDIEANIKKIDGLLESNPHSDIMVLPELASSGYNFKSREEAINSSEPINESRYVDFLIQKARALNTWFVSGINEREDDKLFNSAVLVSPNGVEGIYRKMHLFNREKIFFEPGNSGLPIFETPFGIVGILICFDWMFPELWRVLALKGAQIICHPSNLVLPFCQSAIPGYALTNRIFVATANRVGKERDLTFTGQSVLVNPNGEYLLRGDHQNEEILSADIEPELAEDKQMTPLNDAFEDRRTDFYTVDTREDHATMKREKKILRRKIQKRKQQYNEDQLKTIGQDAMAQLEKTSEFKAAKTIFIYWSLPDEVPTHELIEKYRKEKRFILPRVVGDYLELREFTGIESLEQGNSFGIQEPTGIIFSDLSSIDLVVVPGLAFTRNGHRLGRGGGYYDRTLPYLENAAKIGVAFPFQMVARVPFDTHDIPLDKVIAANKDH</sequence>
<reference evidence="3 4" key="1">
    <citation type="submission" date="2018-07" db="EMBL/GenBank/DDBJ databases">
        <title>Freshwater and sediment microbial communities from various areas in North America, analyzing microbe dynamics in response to fracking.</title>
        <authorList>
            <person name="Lamendella R."/>
        </authorList>
    </citation>
    <scope>NUCLEOTIDE SEQUENCE [LARGE SCALE GENOMIC DNA]</scope>
    <source>
        <strain evidence="3 4">160A</strain>
    </source>
</reference>
<dbReference type="RefSeq" id="WP_114436875.1">
    <property type="nucleotide sequence ID" value="NZ_QPIZ01000008.1"/>
</dbReference>
<dbReference type="Pfam" id="PF00795">
    <property type="entry name" value="CN_hydrolase"/>
    <property type="match status" value="1"/>
</dbReference>
<gene>
    <name evidence="3" type="ORF">DFO77_10862</name>
</gene>
<dbReference type="SUPFAM" id="SSF56317">
    <property type="entry name" value="Carbon-nitrogen hydrolase"/>
    <property type="match status" value="1"/>
</dbReference>
<dbReference type="InterPro" id="IPR024185">
    <property type="entry name" value="FTHF_cligase-like_sf"/>
</dbReference>
<dbReference type="Proteomes" id="UP000252733">
    <property type="component" value="Unassembled WGS sequence"/>
</dbReference>
<dbReference type="GO" id="GO:0016811">
    <property type="term" value="F:hydrolase activity, acting on carbon-nitrogen (but not peptide) bonds, in linear amides"/>
    <property type="evidence" value="ECO:0007669"/>
    <property type="project" value="UniProtKB-ARBA"/>
</dbReference>
<keyword evidence="1" id="KW-0378">Hydrolase</keyword>
<comment type="caution">
    <text evidence="3">The sequence shown here is derived from an EMBL/GenBank/DDBJ whole genome shotgun (WGS) entry which is preliminary data.</text>
</comment>
<dbReference type="EMBL" id="QPIZ01000008">
    <property type="protein sequence ID" value="RCW36620.1"/>
    <property type="molecule type" value="Genomic_DNA"/>
</dbReference>
<keyword evidence="4" id="KW-1185">Reference proteome</keyword>
<organism evidence="3 4">
    <name type="scientific">Marinilabilia salmonicolor</name>
    <dbReference type="NCBI Taxonomy" id="989"/>
    <lineage>
        <taxon>Bacteria</taxon>
        <taxon>Pseudomonadati</taxon>
        <taxon>Bacteroidota</taxon>
        <taxon>Bacteroidia</taxon>
        <taxon>Marinilabiliales</taxon>
        <taxon>Marinilabiliaceae</taxon>
        <taxon>Marinilabilia</taxon>
    </lineage>
</organism>
<dbReference type="Pfam" id="PF01812">
    <property type="entry name" value="5-FTHF_cyc-lig"/>
    <property type="match status" value="1"/>
</dbReference>
<evidence type="ECO:0000256" key="1">
    <source>
        <dbReference type="ARBA" id="ARBA00022801"/>
    </source>
</evidence>
<dbReference type="PANTHER" id="PTHR43674">
    <property type="entry name" value="NITRILASE C965.09-RELATED"/>
    <property type="match status" value="1"/>
</dbReference>
<evidence type="ECO:0000259" key="2">
    <source>
        <dbReference type="PROSITE" id="PS50263"/>
    </source>
</evidence>
<proteinExistence type="predicted"/>
<protein>
    <submittedName>
        <fullName evidence="3">5,10-methenyltetrahydrofolate synthetase</fullName>
    </submittedName>
</protein>
<dbReference type="PROSITE" id="PS50263">
    <property type="entry name" value="CN_HYDROLASE"/>
    <property type="match status" value="1"/>
</dbReference>